<organism evidence="1 2">
    <name type="scientific">Tistrella mobilis</name>
    <dbReference type="NCBI Taxonomy" id="171437"/>
    <lineage>
        <taxon>Bacteria</taxon>
        <taxon>Pseudomonadati</taxon>
        <taxon>Pseudomonadota</taxon>
        <taxon>Alphaproteobacteria</taxon>
        <taxon>Geminicoccales</taxon>
        <taxon>Geminicoccaceae</taxon>
        <taxon>Tistrella</taxon>
    </lineage>
</organism>
<comment type="caution">
    <text evidence="1">The sequence shown here is derived from an EMBL/GenBank/DDBJ whole genome shotgun (WGS) entry which is preliminary data.</text>
</comment>
<dbReference type="EMBL" id="LPZR01000134">
    <property type="protein sequence ID" value="KYO52957.1"/>
    <property type="molecule type" value="Genomic_DNA"/>
</dbReference>
<evidence type="ECO:0000313" key="1">
    <source>
        <dbReference type="EMBL" id="KYO52957.1"/>
    </source>
</evidence>
<proteinExistence type="predicted"/>
<sequence length="72" mass="8389">MKARQKMTKFTAMAATTLYQPATDQMSSTAEMAMTRLLVVRETTIYTEMRGMIKYMAIIMMIFWRGEMATIY</sequence>
<reference evidence="1 2" key="1">
    <citation type="submission" date="2015-12" db="EMBL/GenBank/DDBJ databases">
        <title>Genome sequence of Tistrella mobilis MCCC 1A02139.</title>
        <authorList>
            <person name="Lu L."/>
            <person name="Lai Q."/>
            <person name="Shao Z."/>
            <person name="Qian P."/>
        </authorList>
    </citation>
    <scope>NUCLEOTIDE SEQUENCE [LARGE SCALE GENOMIC DNA]</scope>
    <source>
        <strain evidence="1 2">MCCC 1A02139</strain>
    </source>
</reference>
<dbReference type="Proteomes" id="UP000075787">
    <property type="component" value="Unassembled WGS sequence"/>
</dbReference>
<gene>
    <name evidence="1" type="ORF">AUP44_27320</name>
</gene>
<dbReference type="AlphaFoldDB" id="A0A162L2Z7"/>
<evidence type="ECO:0000313" key="2">
    <source>
        <dbReference type="Proteomes" id="UP000075787"/>
    </source>
</evidence>
<protein>
    <submittedName>
        <fullName evidence="1">Uncharacterized protein</fullName>
    </submittedName>
</protein>
<name>A0A162L2Z7_9PROT</name>
<accession>A0A162L2Z7</accession>